<dbReference type="InterPro" id="IPR032675">
    <property type="entry name" value="LRR_dom_sf"/>
</dbReference>
<dbReference type="EMBL" id="FQNC01000045">
    <property type="protein sequence ID" value="SGY64163.1"/>
    <property type="molecule type" value="Genomic_DNA"/>
</dbReference>
<feature type="compositionally biased region" description="Low complexity" evidence="1">
    <location>
        <begin position="872"/>
        <end position="907"/>
    </location>
</feature>
<feature type="compositionally biased region" description="Basic and acidic residues" evidence="1">
    <location>
        <begin position="856"/>
        <end position="868"/>
    </location>
</feature>
<feature type="compositionally biased region" description="Polar residues" evidence="1">
    <location>
        <begin position="571"/>
        <end position="594"/>
    </location>
</feature>
<feature type="region of interest" description="Disordered" evidence="1">
    <location>
        <begin position="259"/>
        <end position="283"/>
    </location>
</feature>
<feature type="compositionally biased region" description="Basic and acidic residues" evidence="1">
    <location>
        <begin position="825"/>
        <end position="834"/>
    </location>
</feature>
<dbReference type="SUPFAM" id="SSF52047">
    <property type="entry name" value="RNI-like"/>
    <property type="match status" value="1"/>
</dbReference>
<dbReference type="Gene3D" id="3.80.10.10">
    <property type="entry name" value="Ribonuclease Inhibitor"/>
    <property type="match status" value="1"/>
</dbReference>
<accession>A0A2X0M851</accession>
<reference evidence="2 3" key="1">
    <citation type="submission" date="2016-11" db="EMBL/GenBank/DDBJ databases">
        <authorList>
            <person name="Jaros S."/>
            <person name="Januszkiewicz K."/>
            <person name="Wedrychowicz H."/>
        </authorList>
    </citation>
    <scope>NUCLEOTIDE SEQUENCE [LARGE SCALE GENOMIC DNA]</scope>
</reference>
<evidence type="ECO:0000313" key="2">
    <source>
        <dbReference type="EMBL" id="SGY64163.1"/>
    </source>
</evidence>
<dbReference type="AlphaFoldDB" id="A0A2X0M851"/>
<organism evidence="2 3">
    <name type="scientific">Microbotryum silenes-dioicae</name>
    <dbReference type="NCBI Taxonomy" id="796604"/>
    <lineage>
        <taxon>Eukaryota</taxon>
        <taxon>Fungi</taxon>
        <taxon>Dikarya</taxon>
        <taxon>Basidiomycota</taxon>
        <taxon>Pucciniomycotina</taxon>
        <taxon>Microbotryomycetes</taxon>
        <taxon>Microbotryales</taxon>
        <taxon>Microbotryaceae</taxon>
        <taxon>Microbotryum</taxon>
    </lineage>
</organism>
<proteinExistence type="predicted"/>
<feature type="compositionally biased region" description="Polar residues" evidence="1">
    <location>
        <begin position="759"/>
        <end position="769"/>
    </location>
</feature>
<feature type="compositionally biased region" description="Low complexity" evidence="1">
    <location>
        <begin position="169"/>
        <end position="178"/>
    </location>
</feature>
<keyword evidence="3" id="KW-1185">Reference proteome</keyword>
<feature type="compositionally biased region" description="Low complexity" evidence="1">
    <location>
        <begin position="263"/>
        <end position="275"/>
    </location>
</feature>
<feature type="region of interest" description="Disordered" evidence="1">
    <location>
        <begin position="707"/>
        <end position="963"/>
    </location>
</feature>
<evidence type="ECO:0000313" key="3">
    <source>
        <dbReference type="Proteomes" id="UP000249464"/>
    </source>
</evidence>
<sequence>MASESAPPPPVRRSNSMNLSDLPSTLLERVLALALRVGPGASTSTQPLTCTDAALEQQRSLARTLLYDLRNRRLAQHTKKVLWSTLTLPDDDMLVLHAQMMISAHGGADSIALEGSELATNLVAADVQNIKSVASLYTDATVPQLVRHLHVTRAECLTSSAVESRAIGNNSNSSSQSAPAPPENLLLQRLPPGDELSTSTLRFQPIDDDALLHLVSKLISLSSFEWAAACHPPRMLCSTLGASSKSLTSFKFDLTEAIDSREPTSTSPTTANSPSRAVSTSATNLSAGRIQRWDAPELSALPLSLTHLALSFLSQVGAQELAAALPSLPALDHLELGKSVYIDDPLLAEVGKHVPRLKRLRLYNLPGSKLTEVGLGDVLDGCSTLESLELCCVEGRLSKSTWSKVSPLPESLKTLVLLYHELPSPPHKSWVLDHLSSLAMALEFSSLQSLIISRKVEDVVRIPGQHWTSIHPIDPVLAPRPLPTAFVDAIASRGRAWKDLNLDLWQIDGHALKKVLSACTNLTTLQVMYDESLRNLLGLSSAFAVAHQLRNFVVSIDPAHVPALFPGHPRSPSQSPTSTVCPLPFGSSSETQLTPPRAHQGRRSSVSSTASRISLLPDQLGTNAPSTKDWRRFLKKTLALESVEWTGRGGLGTWFFERTSTLSSSIKVDFEPSAFYAKTLVEVGEGMDLLTGVEGVDPVWRGLMRRSSKVDAPETDDLESRAPLPALDEAGSSGFSTLAKRSLGSSISDGDTVSDHRSSTPPIGTWTSRSHIEHQKAWESSTADHPPTPPSDSPSGLSHLISPSLTPSEGLEMGGSSPVVPPSMKSEDEPKRSWSDFVMNPRVGPVQSRKMTSTKLGEKIPSHKERAQPIRASSSVSKTPSTPASAPKPTLTSSPAPSPTAAKTFSSIVGGGGPTKVVHTRSNTGTGLRGSPRTSQGGVPSARKPARASRGGGPGATQARSTK</sequence>
<feature type="region of interest" description="Disordered" evidence="1">
    <location>
        <begin position="167"/>
        <end position="191"/>
    </location>
</feature>
<gene>
    <name evidence="2" type="primary">BQ5605_C007g04877</name>
    <name evidence="2" type="ORF">BQ5605_C007G04877</name>
</gene>
<protein>
    <submittedName>
        <fullName evidence="2">BQ5605_C007g04877 protein</fullName>
    </submittedName>
</protein>
<evidence type="ECO:0000256" key="1">
    <source>
        <dbReference type="SAM" id="MobiDB-lite"/>
    </source>
</evidence>
<feature type="region of interest" description="Disordered" evidence="1">
    <location>
        <begin position="567"/>
        <end position="610"/>
    </location>
</feature>
<dbReference type="STRING" id="796604.A0A2X0M851"/>
<name>A0A2X0M851_9BASI</name>
<dbReference type="Proteomes" id="UP000249464">
    <property type="component" value="Unassembled WGS sequence"/>
</dbReference>
<feature type="compositionally biased region" description="Polar residues" evidence="1">
    <location>
        <begin position="920"/>
        <end position="938"/>
    </location>
</feature>